<reference evidence="2 3" key="1">
    <citation type="submission" date="2019-06" db="EMBL/GenBank/DDBJ databases">
        <title>Sequencing the genomes of 1000 actinobacteria strains.</title>
        <authorList>
            <person name="Klenk H.-P."/>
        </authorList>
    </citation>
    <scope>NUCLEOTIDE SEQUENCE [LARGE SCALE GENOMIC DNA]</scope>
    <source>
        <strain evidence="2 3">DSM 44819</strain>
    </source>
</reference>
<dbReference type="AlphaFoldDB" id="A0A542XI69"/>
<dbReference type="GeneID" id="93774282"/>
<sequence>MIALKRRRWPDDTGPHQAQLVLLAAGVFVPPDDAEEAPVLFEVVLLEAEPFDVELVEVELLDVESFEVESLDEPDPLLAAGLPAALPESESVRESVR</sequence>
<gene>
    <name evidence="2" type="ORF">FB564_0592</name>
    <name evidence="1" type="ORF">Sar04_21060</name>
</gene>
<accession>A0A542XI69</accession>
<dbReference type="RefSeq" id="WP_016810960.1">
    <property type="nucleotide sequence ID" value="NZ_BOQM01000011.1"/>
</dbReference>
<evidence type="ECO:0000313" key="2">
    <source>
        <dbReference type="EMBL" id="TQL35541.1"/>
    </source>
</evidence>
<name>A0A542XI69_SALAC</name>
<dbReference type="EMBL" id="BOQM01000011">
    <property type="protein sequence ID" value="GIM85148.1"/>
    <property type="molecule type" value="Genomic_DNA"/>
</dbReference>
<evidence type="ECO:0000313" key="1">
    <source>
        <dbReference type="EMBL" id="GIM85148.1"/>
    </source>
</evidence>
<comment type="caution">
    <text evidence="2">The sequence shown here is derived from an EMBL/GenBank/DDBJ whole genome shotgun (WGS) entry which is preliminary data.</text>
</comment>
<evidence type="ECO:0000313" key="3">
    <source>
        <dbReference type="Proteomes" id="UP000315983"/>
    </source>
</evidence>
<protein>
    <submittedName>
        <fullName evidence="2">Uncharacterized protein</fullName>
    </submittedName>
</protein>
<organism evidence="2 3">
    <name type="scientific">Salinispora arenicola</name>
    <dbReference type="NCBI Taxonomy" id="168697"/>
    <lineage>
        <taxon>Bacteria</taxon>
        <taxon>Bacillati</taxon>
        <taxon>Actinomycetota</taxon>
        <taxon>Actinomycetes</taxon>
        <taxon>Micromonosporales</taxon>
        <taxon>Micromonosporaceae</taxon>
        <taxon>Salinispora</taxon>
    </lineage>
</organism>
<dbReference type="EMBL" id="VFOL01000001">
    <property type="protein sequence ID" value="TQL35541.1"/>
    <property type="molecule type" value="Genomic_DNA"/>
</dbReference>
<evidence type="ECO:0000313" key="4">
    <source>
        <dbReference type="Proteomes" id="UP000677457"/>
    </source>
</evidence>
<reference evidence="1 4" key="2">
    <citation type="submission" date="2021-03" db="EMBL/GenBank/DDBJ databases">
        <title>Whole genome shotgun sequence of Salinispora arenicola NBRC 105043.</title>
        <authorList>
            <person name="Komaki H."/>
            <person name="Tamura T."/>
        </authorList>
    </citation>
    <scope>NUCLEOTIDE SEQUENCE [LARGE SCALE GENOMIC DNA]</scope>
    <source>
        <strain evidence="1 4">NBRC 105043</strain>
    </source>
</reference>
<dbReference type="Proteomes" id="UP000677457">
    <property type="component" value="Unassembled WGS sequence"/>
</dbReference>
<proteinExistence type="predicted"/>
<keyword evidence="4" id="KW-1185">Reference proteome</keyword>
<dbReference type="Proteomes" id="UP000315983">
    <property type="component" value="Unassembled WGS sequence"/>
</dbReference>